<dbReference type="RefSeq" id="YP_004009841.1">
    <property type="nucleotide sequence ID" value="NC_014661.1"/>
</dbReference>
<organism evidence="1 2">
    <name type="scientific">Acinetobacter phage Acj61</name>
    <dbReference type="NCBI Taxonomy" id="760732"/>
    <lineage>
        <taxon>Viruses</taxon>
        <taxon>Duplodnaviria</taxon>
        <taxon>Heunggongvirae</taxon>
        <taxon>Uroviricota</taxon>
        <taxon>Caudoviricetes</taxon>
        <taxon>Pantevenvirales</taxon>
        <taxon>Straboviridae</taxon>
        <taxon>Twarogvirinae</taxon>
        <taxon>Lasallevirus</taxon>
        <taxon>Lasallevirus Acj61</taxon>
        <taxon>Acinetobacter virus Acj61</taxon>
    </lineage>
</organism>
<dbReference type="KEGG" id="vg:9926114"/>
<keyword evidence="2" id="KW-1185">Reference proteome</keyword>
<proteinExistence type="predicted"/>
<reference evidence="1 2" key="1">
    <citation type="journal article" date="2010" name="Virol. J.">
        <title>Genomes of the T4-related bacteriophages as windows on microbial genome evolution.</title>
        <authorList>
            <person name="Petrov V.M."/>
            <person name="Ratnayaka S."/>
            <person name="Nolan J.M."/>
            <person name="Miller E.S."/>
            <person name="Karam J.D."/>
        </authorList>
    </citation>
    <scope>NUCLEOTIDE SEQUENCE [LARGE SCALE GENOMIC DNA]</scope>
</reference>
<gene>
    <name evidence="1" type="ORF">Acj61p224</name>
</gene>
<dbReference type="EMBL" id="GU911519">
    <property type="protein sequence ID" value="ADG36189.1"/>
    <property type="molecule type" value="Genomic_DNA"/>
</dbReference>
<evidence type="ECO:0000313" key="1">
    <source>
        <dbReference type="EMBL" id="ADG36189.1"/>
    </source>
</evidence>
<sequence length="162" mass="19241">MKQINDLFKLQKEIKNCGGILDAPCLNLKQHFDDAQLEGLWWYLERLWSNSNHYKVESHMIITKALWLMNNYNVVVDFELKQVILECQDGTELVSKWNINRDLLSLLWRLTHSVPDGPDDSYHYEDFRNRTRIITDNLEESDQPRAILMQLIDVTNAYKFKP</sequence>
<name>E5E4K5_9CAUD</name>
<dbReference type="Proteomes" id="UP000008730">
    <property type="component" value="Segment"/>
</dbReference>
<evidence type="ECO:0000313" key="2">
    <source>
        <dbReference type="Proteomes" id="UP000008730"/>
    </source>
</evidence>
<protein>
    <submittedName>
        <fullName evidence="1">Uncharacterized protein</fullName>
    </submittedName>
</protein>
<dbReference type="GeneID" id="9926114"/>
<accession>E5E4K5</accession>